<feature type="region of interest" description="Disordered" evidence="1">
    <location>
        <begin position="92"/>
        <end position="113"/>
    </location>
</feature>
<dbReference type="SUPFAM" id="SSF54236">
    <property type="entry name" value="Ubiquitin-like"/>
    <property type="match status" value="1"/>
</dbReference>
<dbReference type="Gene3D" id="3.10.20.90">
    <property type="entry name" value="Phosphatidylinositol 3-kinase Catalytic Subunit, Chain A, domain 1"/>
    <property type="match status" value="1"/>
</dbReference>
<dbReference type="AlphaFoldDB" id="A0A8S1B7H7"/>
<evidence type="ECO:0000313" key="4">
    <source>
        <dbReference type="Proteomes" id="UP000494256"/>
    </source>
</evidence>
<organism evidence="3 4">
    <name type="scientific">Arctia plantaginis</name>
    <name type="common">Wood tiger moth</name>
    <name type="synonym">Phalaena plantaginis</name>
    <dbReference type="NCBI Taxonomy" id="874455"/>
    <lineage>
        <taxon>Eukaryota</taxon>
        <taxon>Metazoa</taxon>
        <taxon>Ecdysozoa</taxon>
        <taxon>Arthropoda</taxon>
        <taxon>Hexapoda</taxon>
        <taxon>Insecta</taxon>
        <taxon>Pterygota</taxon>
        <taxon>Neoptera</taxon>
        <taxon>Endopterygota</taxon>
        <taxon>Lepidoptera</taxon>
        <taxon>Glossata</taxon>
        <taxon>Ditrysia</taxon>
        <taxon>Noctuoidea</taxon>
        <taxon>Erebidae</taxon>
        <taxon>Arctiinae</taxon>
        <taxon>Arctia</taxon>
    </lineage>
</organism>
<sequence length="196" mass="21711">MIPMIVRVWCESGAGWAPTHVPVTPDTTCRDVLDCCREPGDEPCLLLSVHPHLGVHVLRDTELPLEVASALGPDVQFVLKYIEGSKALTAKKVSKDRGNRKGGIKTGLAHRPRNPRTRCRRQMFTRLEIRGGRAGHAGPKWNLVKVGQHSLKIKWMGRQNQFCESASVGNDDLGIYAETGRFDKQLATGEGEEIDH</sequence>
<protein>
    <recommendedName>
        <fullName evidence="2">Apoptosis-stimulating of p53 protein 2-like RA domain-containing protein</fullName>
    </recommendedName>
</protein>
<reference evidence="3 4" key="1">
    <citation type="submission" date="2020-04" db="EMBL/GenBank/DDBJ databases">
        <authorList>
            <person name="Wallbank WR R."/>
            <person name="Pardo Diaz C."/>
            <person name="Kozak K."/>
            <person name="Martin S."/>
            <person name="Jiggins C."/>
            <person name="Moest M."/>
            <person name="Warren A I."/>
            <person name="Byers J.R.P. K."/>
            <person name="Montejo-Kovacevich G."/>
            <person name="Yen C E."/>
        </authorList>
    </citation>
    <scope>NUCLEOTIDE SEQUENCE [LARGE SCALE GENOMIC DNA]</scope>
</reference>
<evidence type="ECO:0000313" key="3">
    <source>
        <dbReference type="EMBL" id="CAB3255643.1"/>
    </source>
</evidence>
<dbReference type="Proteomes" id="UP000494256">
    <property type="component" value="Unassembled WGS sequence"/>
</dbReference>
<feature type="domain" description="Apoptosis-stimulating of p53 protein 2-like RA" evidence="2">
    <location>
        <begin position="5"/>
        <end position="81"/>
    </location>
</feature>
<dbReference type="Pfam" id="PF21801">
    <property type="entry name" value="ASPP2-like_RA"/>
    <property type="match status" value="1"/>
</dbReference>
<comment type="caution">
    <text evidence="3">The sequence shown here is derived from an EMBL/GenBank/DDBJ whole genome shotgun (WGS) entry which is preliminary data.</text>
</comment>
<dbReference type="InterPro" id="IPR048942">
    <property type="entry name" value="ASPP2-like_RA"/>
</dbReference>
<evidence type="ECO:0000256" key="1">
    <source>
        <dbReference type="SAM" id="MobiDB-lite"/>
    </source>
</evidence>
<proteinExistence type="predicted"/>
<dbReference type="InterPro" id="IPR029071">
    <property type="entry name" value="Ubiquitin-like_domsf"/>
</dbReference>
<dbReference type="EMBL" id="CADEBD010000443">
    <property type="protein sequence ID" value="CAB3255643.1"/>
    <property type="molecule type" value="Genomic_DNA"/>
</dbReference>
<evidence type="ECO:0000259" key="2">
    <source>
        <dbReference type="Pfam" id="PF21801"/>
    </source>
</evidence>
<feature type="compositionally biased region" description="Basic residues" evidence="1">
    <location>
        <begin position="100"/>
        <end position="113"/>
    </location>
</feature>
<gene>
    <name evidence="3" type="ORF">APLA_LOCUS15328</name>
</gene>
<accession>A0A8S1B7H7</accession>
<name>A0A8S1B7H7_ARCPL</name>